<comment type="caution">
    <text evidence="1">The sequence shown here is derived from an EMBL/GenBank/DDBJ whole genome shotgun (WGS) entry which is preliminary data.</text>
</comment>
<dbReference type="EMBL" id="JARJLG010000003">
    <property type="protein sequence ID" value="KAJ7782584.1"/>
    <property type="molecule type" value="Genomic_DNA"/>
</dbReference>
<accession>A0AAD7P0F0</accession>
<reference evidence="1" key="1">
    <citation type="submission" date="2023-03" db="EMBL/GenBank/DDBJ databases">
        <title>Massive genome expansion in bonnet fungi (Mycena s.s.) driven by repeated elements and novel gene families across ecological guilds.</title>
        <authorList>
            <consortium name="Lawrence Berkeley National Laboratory"/>
            <person name="Harder C.B."/>
            <person name="Miyauchi S."/>
            <person name="Viragh M."/>
            <person name="Kuo A."/>
            <person name="Thoen E."/>
            <person name="Andreopoulos B."/>
            <person name="Lu D."/>
            <person name="Skrede I."/>
            <person name="Drula E."/>
            <person name="Henrissat B."/>
            <person name="Morin E."/>
            <person name="Kohler A."/>
            <person name="Barry K."/>
            <person name="LaButti K."/>
            <person name="Morin E."/>
            <person name="Salamov A."/>
            <person name="Lipzen A."/>
            <person name="Mereny Z."/>
            <person name="Hegedus B."/>
            <person name="Baldrian P."/>
            <person name="Stursova M."/>
            <person name="Weitz H."/>
            <person name="Taylor A."/>
            <person name="Grigoriev I.V."/>
            <person name="Nagy L.G."/>
            <person name="Martin F."/>
            <person name="Kauserud H."/>
        </authorList>
    </citation>
    <scope>NUCLEOTIDE SEQUENCE</scope>
    <source>
        <strain evidence="1">CBHHK188m</strain>
    </source>
</reference>
<proteinExistence type="predicted"/>
<evidence type="ECO:0008006" key="3">
    <source>
        <dbReference type="Google" id="ProtNLM"/>
    </source>
</evidence>
<gene>
    <name evidence="1" type="ORF">DFH07DRAFT_764717</name>
</gene>
<name>A0AAD7P0F0_9AGAR</name>
<dbReference type="AlphaFoldDB" id="A0AAD7P0F0"/>
<keyword evidence="2" id="KW-1185">Reference proteome</keyword>
<sequence>MQTEEDGGDDEVLPSEFPPGVNDFVAASNIPAVQDWDLPFIDGRPTRSRTNRRGRDTGIGVCDCRERLSQSERADLAIAVACTKGGCATHWSPGSIIGQNWVCEACRGDAPVKRRRRH</sequence>
<protein>
    <recommendedName>
        <fullName evidence="3">Zinc finger PHD-type domain-containing protein</fullName>
    </recommendedName>
</protein>
<evidence type="ECO:0000313" key="1">
    <source>
        <dbReference type="EMBL" id="KAJ7782584.1"/>
    </source>
</evidence>
<dbReference type="Proteomes" id="UP001215280">
    <property type="component" value="Unassembled WGS sequence"/>
</dbReference>
<evidence type="ECO:0000313" key="2">
    <source>
        <dbReference type="Proteomes" id="UP001215280"/>
    </source>
</evidence>
<organism evidence="1 2">
    <name type="scientific">Mycena maculata</name>
    <dbReference type="NCBI Taxonomy" id="230809"/>
    <lineage>
        <taxon>Eukaryota</taxon>
        <taxon>Fungi</taxon>
        <taxon>Dikarya</taxon>
        <taxon>Basidiomycota</taxon>
        <taxon>Agaricomycotina</taxon>
        <taxon>Agaricomycetes</taxon>
        <taxon>Agaricomycetidae</taxon>
        <taxon>Agaricales</taxon>
        <taxon>Marasmiineae</taxon>
        <taxon>Mycenaceae</taxon>
        <taxon>Mycena</taxon>
    </lineage>
</organism>